<feature type="transmembrane region" description="Helical" evidence="1">
    <location>
        <begin position="342"/>
        <end position="360"/>
    </location>
</feature>
<keyword evidence="1" id="KW-1133">Transmembrane helix</keyword>
<dbReference type="EMBL" id="JARGYC010000108">
    <property type="protein sequence ID" value="MDF0603602.1"/>
    <property type="molecule type" value="Genomic_DNA"/>
</dbReference>
<feature type="transmembrane region" description="Helical" evidence="1">
    <location>
        <begin position="299"/>
        <end position="322"/>
    </location>
</feature>
<dbReference type="AlphaFoldDB" id="A0AAE3NZK6"/>
<dbReference type="InterPro" id="IPR032809">
    <property type="entry name" value="Put_HupE_UreJ"/>
</dbReference>
<accession>A0AAE3NZK6</accession>
<proteinExistence type="predicted"/>
<feature type="transmembrane region" description="Helical" evidence="1">
    <location>
        <begin position="274"/>
        <end position="292"/>
    </location>
</feature>
<organism evidence="2 3">
    <name type="scientific">Psychromarinibacter sediminicola</name>
    <dbReference type="NCBI Taxonomy" id="3033385"/>
    <lineage>
        <taxon>Bacteria</taxon>
        <taxon>Pseudomonadati</taxon>
        <taxon>Pseudomonadota</taxon>
        <taxon>Alphaproteobacteria</taxon>
        <taxon>Rhodobacterales</taxon>
        <taxon>Paracoccaceae</taxon>
        <taxon>Psychromarinibacter</taxon>
    </lineage>
</organism>
<keyword evidence="1" id="KW-0472">Membrane</keyword>
<protein>
    <submittedName>
        <fullName evidence="2">HupE/UreJ family protein</fullName>
    </submittedName>
</protein>
<name>A0AAE3NZK6_9RHOB</name>
<dbReference type="Proteomes" id="UP001220964">
    <property type="component" value="Unassembled WGS sequence"/>
</dbReference>
<evidence type="ECO:0000313" key="3">
    <source>
        <dbReference type="Proteomes" id="UP001220964"/>
    </source>
</evidence>
<feature type="transmembrane region" description="Helical" evidence="1">
    <location>
        <begin position="369"/>
        <end position="386"/>
    </location>
</feature>
<keyword evidence="1" id="KW-0812">Transmembrane</keyword>
<gene>
    <name evidence="2" type="ORF">P1J78_23005</name>
</gene>
<comment type="caution">
    <text evidence="2">The sequence shown here is derived from an EMBL/GenBank/DDBJ whole genome shotgun (WGS) entry which is preliminary data.</text>
</comment>
<evidence type="ECO:0000256" key="1">
    <source>
        <dbReference type="SAM" id="Phobius"/>
    </source>
</evidence>
<evidence type="ECO:0000313" key="2">
    <source>
        <dbReference type="EMBL" id="MDF0603602.1"/>
    </source>
</evidence>
<reference evidence="2" key="1">
    <citation type="submission" date="2023-03" db="EMBL/GenBank/DDBJ databases">
        <title>Multiphase analysis and comparison of six strains from genera Psychromarinibacter, Lutimaribacter, and Maritimibacter, including a novel species: Psychromarinibacter sediminicola sp. nov.</title>
        <authorList>
            <person name="Wang Y.-H."/>
            <person name="Ye M.-Q."/>
            <person name="Du Z.-J."/>
        </authorList>
    </citation>
    <scope>NUCLEOTIDE SEQUENCE</scope>
    <source>
        <strain evidence="2">C21-152</strain>
    </source>
</reference>
<dbReference type="Pfam" id="PF13795">
    <property type="entry name" value="HupE_UreJ_2"/>
    <property type="match status" value="1"/>
</dbReference>
<keyword evidence="3" id="KW-1185">Reference proteome</keyword>
<sequence>MTDPSSSATGKLACRPRLSSAPLLALAIVMLAAFAPSARAHEIRPAISDVLVEADRVQMHIVLTLEPLVAGIDLQGLDDTDNAPQADRYDTLRALPPEDLQTAFRDDWPDIREGFELAAGDTGLTPEILRLEIPPAGDLALPRDSRLLIGADLPPDGSPVTVGWDAAYGPLVVRQREGGDDAYSALLEDGAVSEPLPRTGVATETAWQVFPRFIVQGFEHIIPKGLDHIVFVLGLFFFSLHIRPLLVQVTAFTLAHTVTLALAALGLVRIPGSIVEPLIAASIVFVAVENLFRPQLGPFRTVVVFFFGLLHGLGFASVLGELGGGSANFLARLIGFNIGVELGQLTVIAAAFLTVGYWFGGRPWYRSRIAIPASVLIAAIGAFWFVERVA</sequence>